<dbReference type="Proteomes" id="UP000285523">
    <property type="component" value="Unassembled WGS sequence"/>
</dbReference>
<comment type="caution">
    <text evidence="2">The sequence shown here is derived from an EMBL/GenBank/DDBJ whole genome shotgun (WGS) entry which is preliminary data.</text>
</comment>
<evidence type="ECO:0000256" key="1">
    <source>
        <dbReference type="SAM" id="Phobius"/>
    </source>
</evidence>
<dbReference type="EMBL" id="QYYD01000019">
    <property type="protein sequence ID" value="RJF70280.1"/>
    <property type="molecule type" value="Genomic_DNA"/>
</dbReference>
<protein>
    <submittedName>
        <fullName evidence="2">Uncharacterized protein</fullName>
    </submittedName>
</protein>
<dbReference type="OrthoDB" id="8139947at2"/>
<dbReference type="AlphaFoldDB" id="A0A418V2M8"/>
<reference evidence="2 3" key="1">
    <citation type="submission" date="2018-09" db="EMBL/GenBank/DDBJ databases">
        <title>Draft genome sequence of Rhodopseudomonas palustris 2.1.18.</title>
        <authorList>
            <person name="Robertson S.L."/>
            <person name="Meyer T.E."/>
            <person name="Kyndt J.A."/>
        </authorList>
    </citation>
    <scope>NUCLEOTIDE SEQUENCE [LARGE SCALE GENOMIC DNA]</scope>
    <source>
        <strain evidence="2 3">2.1.18</strain>
    </source>
</reference>
<proteinExistence type="predicted"/>
<keyword evidence="1" id="KW-1133">Transmembrane helix</keyword>
<feature type="transmembrane region" description="Helical" evidence="1">
    <location>
        <begin position="6"/>
        <end position="31"/>
    </location>
</feature>
<organism evidence="2 3">
    <name type="scientific">Rhodopseudomonas palustris</name>
    <dbReference type="NCBI Taxonomy" id="1076"/>
    <lineage>
        <taxon>Bacteria</taxon>
        <taxon>Pseudomonadati</taxon>
        <taxon>Pseudomonadota</taxon>
        <taxon>Alphaproteobacteria</taxon>
        <taxon>Hyphomicrobiales</taxon>
        <taxon>Nitrobacteraceae</taxon>
        <taxon>Rhodopseudomonas</taxon>
    </lineage>
</organism>
<gene>
    <name evidence="2" type="ORF">D4Q52_18300</name>
</gene>
<accession>A0A418V2M8</accession>
<evidence type="ECO:0000313" key="2">
    <source>
        <dbReference type="EMBL" id="RJF70280.1"/>
    </source>
</evidence>
<keyword evidence="1" id="KW-0472">Membrane</keyword>
<evidence type="ECO:0000313" key="3">
    <source>
        <dbReference type="Proteomes" id="UP000285523"/>
    </source>
</evidence>
<name>A0A418V2M8_RHOPL</name>
<keyword evidence="1" id="KW-0812">Transmembrane</keyword>
<sequence>MDFSAIFHQIGTWSLRAAVLGGIVGVGYLTFRGDADMPGARLAAAERPAPISDTSPCQPIGQMASGELVYSMDCETPPTVGPLLGPAASAN</sequence>